<evidence type="ECO:0000313" key="2">
    <source>
        <dbReference type="EMBL" id="NEC85261.1"/>
    </source>
</evidence>
<accession>A0A6B3BHU3</accession>
<organism evidence="2">
    <name type="scientific">Streptomyces sp. SID12501</name>
    <dbReference type="NCBI Taxonomy" id="2706042"/>
    <lineage>
        <taxon>Bacteria</taxon>
        <taxon>Bacillati</taxon>
        <taxon>Actinomycetota</taxon>
        <taxon>Actinomycetes</taxon>
        <taxon>Kitasatosporales</taxon>
        <taxon>Streptomycetaceae</taxon>
        <taxon>Streptomyces</taxon>
    </lineage>
</organism>
<dbReference type="RefSeq" id="WP_164312736.1">
    <property type="nucleotide sequence ID" value="NZ_JAAGLU010000004.1"/>
</dbReference>
<evidence type="ECO:0000256" key="1">
    <source>
        <dbReference type="SAM" id="MobiDB-lite"/>
    </source>
</evidence>
<dbReference type="EMBL" id="JAAGLU010000004">
    <property type="protein sequence ID" value="NEC85261.1"/>
    <property type="molecule type" value="Genomic_DNA"/>
</dbReference>
<proteinExistence type="predicted"/>
<name>A0A6B3BHU3_9ACTN</name>
<protein>
    <submittedName>
        <fullName evidence="2">Uncharacterized protein</fullName>
    </submittedName>
</protein>
<gene>
    <name evidence="2" type="ORF">G3I71_05180</name>
</gene>
<sequence length="56" mass="5561">MGITSILLGTDSITITLGAVSSTTRHGRPLVANAIEGRFRPSPGLHTAGGTTTAAG</sequence>
<comment type="caution">
    <text evidence="2">The sequence shown here is derived from an EMBL/GenBank/DDBJ whole genome shotgun (WGS) entry which is preliminary data.</text>
</comment>
<dbReference type="AlphaFoldDB" id="A0A6B3BHU3"/>
<reference evidence="2" key="1">
    <citation type="submission" date="2020-01" db="EMBL/GenBank/DDBJ databases">
        <title>Insect and environment-associated Actinomycetes.</title>
        <authorList>
            <person name="Currrie C."/>
            <person name="Chevrette M."/>
            <person name="Carlson C."/>
            <person name="Stubbendieck R."/>
            <person name="Wendt-Pienkowski E."/>
        </authorList>
    </citation>
    <scope>NUCLEOTIDE SEQUENCE</scope>
    <source>
        <strain evidence="2">SID12501</strain>
    </source>
</reference>
<feature type="region of interest" description="Disordered" evidence="1">
    <location>
        <begin position="36"/>
        <end position="56"/>
    </location>
</feature>